<organism evidence="1 2">
    <name type="scientific">Candidatus Roizmanbacteria bacterium RIFCSPHIGHO2_01_FULL_39_12b</name>
    <dbReference type="NCBI Taxonomy" id="1802030"/>
    <lineage>
        <taxon>Bacteria</taxon>
        <taxon>Candidatus Roizmaniibacteriota</taxon>
    </lineage>
</organism>
<sequence>MKFNRFLLLLTGFFVVFFLNFSLILSYNASHQRHLAQQRILKEIETVLGPTTNQFALSSAPLVLGAVETQVGLSDARSDNLRTFFKRYSSPLADYAEFIVKISDQYGFYYGLIPAISMAESGGCRVIPEGSHNCYGLGIYGDKVWRFNSYEEGIEALAKILKEKYIDHGLHTPGEIMEKYTPSSNGSWANSVRFFIGKLEQ</sequence>
<protein>
    <recommendedName>
        <fullName evidence="3">Mannosyl-glycoprotein endo-beta-N-acetylglucosamidase-like domain-containing protein</fullName>
    </recommendedName>
</protein>
<proteinExistence type="predicted"/>
<dbReference type="EMBL" id="MFZF01000010">
    <property type="protein sequence ID" value="OGK16824.1"/>
    <property type="molecule type" value="Genomic_DNA"/>
</dbReference>
<comment type="caution">
    <text evidence="1">The sequence shown here is derived from an EMBL/GenBank/DDBJ whole genome shotgun (WGS) entry which is preliminary data.</text>
</comment>
<name>A0A1F7GD99_9BACT</name>
<dbReference type="Proteomes" id="UP000178372">
    <property type="component" value="Unassembled WGS sequence"/>
</dbReference>
<gene>
    <name evidence="1" type="ORF">A2690_03550</name>
</gene>
<evidence type="ECO:0000313" key="2">
    <source>
        <dbReference type="Proteomes" id="UP000178372"/>
    </source>
</evidence>
<accession>A0A1F7GD99</accession>
<reference evidence="1 2" key="1">
    <citation type="journal article" date="2016" name="Nat. Commun.">
        <title>Thousands of microbial genomes shed light on interconnected biogeochemical processes in an aquifer system.</title>
        <authorList>
            <person name="Anantharaman K."/>
            <person name="Brown C.T."/>
            <person name="Hug L.A."/>
            <person name="Sharon I."/>
            <person name="Castelle C.J."/>
            <person name="Probst A.J."/>
            <person name="Thomas B.C."/>
            <person name="Singh A."/>
            <person name="Wilkins M.J."/>
            <person name="Karaoz U."/>
            <person name="Brodie E.L."/>
            <person name="Williams K.H."/>
            <person name="Hubbard S.S."/>
            <person name="Banfield J.F."/>
        </authorList>
    </citation>
    <scope>NUCLEOTIDE SEQUENCE [LARGE SCALE GENOMIC DNA]</scope>
</reference>
<evidence type="ECO:0008006" key="3">
    <source>
        <dbReference type="Google" id="ProtNLM"/>
    </source>
</evidence>
<evidence type="ECO:0000313" key="1">
    <source>
        <dbReference type="EMBL" id="OGK16824.1"/>
    </source>
</evidence>
<dbReference type="AlphaFoldDB" id="A0A1F7GD99"/>